<evidence type="ECO:0000313" key="3">
    <source>
        <dbReference type="Proteomes" id="UP000076998"/>
    </source>
</evidence>
<reference evidence="2 3" key="1">
    <citation type="submission" date="2016-02" db="EMBL/GenBank/DDBJ databases">
        <authorList>
            <person name="Wen L."/>
            <person name="He K."/>
            <person name="Yang H."/>
        </authorList>
    </citation>
    <scope>NUCLEOTIDE SEQUENCE [LARGE SCALE GENOMIC DNA]</scope>
    <source>
        <strain evidence="2 3">CD11_3</strain>
    </source>
</reference>
<gene>
    <name evidence="2" type="ORF">AYL44_00775</name>
</gene>
<proteinExistence type="predicted"/>
<feature type="compositionally biased region" description="Gly residues" evidence="1">
    <location>
        <begin position="9"/>
        <end position="20"/>
    </location>
</feature>
<comment type="caution">
    <text evidence="2">The sequence shown here is derived from an EMBL/GenBank/DDBJ whole genome shotgun (WGS) entry which is preliminary data.</text>
</comment>
<dbReference type="Proteomes" id="UP000076998">
    <property type="component" value="Unassembled WGS sequence"/>
</dbReference>
<organism evidence="2 3">
    <name type="scientific">Microbacterium oleivorans</name>
    <dbReference type="NCBI Taxonomy" id="273677"/>
    <lineage>
        <taxon>Bacteria</taxon>
        <taxon>Bacillati</taxon>
        <taxon>Actinomycetota</taxon>
        <taxon>Actinomycetes</taxon>
        <taxon>Micrococcales</taxon>
        <taxon>Microbacteriaceae</taxon>
        <taxon>Microbacterium</taxon>
    </lineage>
</organism>
<dbReference type="EMBL" id="LSTV01000001">
    <property type="protein sequence ID" value="OAH50854.1"/>
    <property type="molecule type" value="Genomic_DNA"/>
</dbReference>
<name>A0A177KCJ7_9MICO</name>
<evidence type="ECO:0000313" key="2">
    <source>
        <dbReference type="EMBL" id="OAH50854.1"/>
    </source>
</evidence>
<protein>
    <submittedName>
        <fullName evidence="2">Uncharacterized protein</fullName>
    </submittedName>
</protein>
<feature type="compositionally biased region" description="Gly residues" evidence="1">
    <location>
        <begin position="27"/>
        <end position="44"/>
    </location>
</feature>
<sequence length="100" mass="9179">MGSADRSGVGVGGSGVGVGGSGVGVGVGGSGVGAGDSSGAGGWLGSAPDTPTCDEVVADGSNSVPADIGTEARTTDPATAMVKMVLAGARIDLSGFPQIS</sequence>
<accession>A0A177KCJ7</accession>
<dbReference type="AlphaFoldDB" id="A0A177KCJ7"/>
<evidence type="ECO:0000256" key="1">
    <source>
        <dbReference type="SAM" id="MobiDB-lite"/>
    </source>
</evidence>
<feature type="region of interest" description="Disordered" evidence="1">
    <location>
        <begin position="1"/>
        <end position="20"/>
    </location>
</feature>
<feature type="region of interest" description="Disordered" evidence="1">
    <location>
        <begin position="27"/>
        <end position="72"/>
    </location>
</feature>